<dbReference type="EMBL" id="JAPFFL010000016">
    <property type="protein sequence ID" value="KAJ6674859.1"/>
    <property type="molecule type" value="Genomic_DNA"/>
</dbReference>
<reference evidence="1" key="1">
    <citation type="submission" date="2022-11" db="EMBL/GenBank/DDBJ databases">
        <authorList>
            <person name="Hyden B.L."/>
            <person name="Feng K."/>
            <person name="Yates T."/>
            <person name="Jawdy S."/>
            <person name="Smart L.B."/>
            <person name="Muchero W."/>
        </authorList>
    </citation>
    <scope>NUCLEOTIDE SEQUENCE</scope>
    <source>
        <tissue evidence="1">Shoot tip</tissue>
    </source>
</reference>
<dbReference type="Gene3D" id="3.30.200.20">
    <property type="entry name" value="Phosphorylase Kinase, domain 1"/>
    <property type="match status" value="1"/>
</dbReference>
<dbReference type="Proteomes" id="UP001151529">
    <property type="component" value="Chromosome 14"/>
</dbReference>
<keyword evidence="2" id="KW-1185">Reference proteome</keyword>
<keyword evidence="1" id="KW-0808">Transferase</keyword>
<organism evidence="1 2">
    <name type="scientific">Salix viminalis</name>
    <name type="common">Common osier</name>
    <name type="synonym">Basket willow</name>
    <dbReference type="NCBI Taxonomy" id="40686"/>
    <lineage>
        <taxon>Eukaryota</taxon>
        <taxon>Viridiplantae</taxon>
        <taxon>Streptophyta</taxon>
        <taxon>Embryophyta</taxon>
        <taxon>Tracheophyta</taxon>
        <taxon>Spermatophyta</taxon>
        <taxon>Magnoliopsida</taxon>
        <taxon>eudicotyledons</taxon>
        <taxon>Gunneridae</taxon>
        <taxon>Pentapetalae</taxon>
        <taxon>rosids</taxon>
        <taxon>fabids</taxon>
        <taxon>Malpighiales</taxon>
        <taxon>Salicaceae</taxon>
        <taxon>Saliceae</taxon>
        <taxon>Salix</taxon>
    </lineage>
</organism>
<reference evidence="1" key="2">
    <citation type="journal article" date="2023" name="Int. J. Mol. Sci.">
        <title>De Novo Assembly and Annotation of 11 Diverse Shrub Willow (Salix) Genomes Reveals Novel Gene Organization in Sex-Linked Regions.</title>
        <authorList>
            <person name="Hyden B."/>
            <person name="Feng K."/>
            <person name="Yates T.B."/>
            <person name="Jawdy S."/>
            <person name="Cereghino C."/>
            <person name="Smart L.B."/>
            <person name="Muchero W."/>
        </authorList>
    </citation>
    <scope>NUCLEOTIDE SEQUENCE [LARGE SCALE GENOMIC DNA]</scope>
    <source>
        <tissue evidence="1">Shoot tip</tissue>
    </source>
</reference>
<accession>A0A9Q0NS04</accession>
<comment type="caution">
    <text evidence="1">The sequence shown here is derived from an EMBL/GenBank/DDBJ whole genome shotgun (WGS) entry which is preliminary data.</text>
</comment>
<dbReference type="AlphaFoldDB" id="A0A9Q0NS04"/>
<proteinExistence type="predicted"/>
<evidence type="ECO:0000313" key="1">
    <source>
        <dbReference type="EMBL" id="KAJ6674859.1"/>
    </source>
</evidence>
<protein>
    <submittedName>
        <fullName evidence="1">PROTEIN KINASE FAMILY PROTEIN</fullName>
    </submittedName>
</protein>
<dbReference type="OrthoDB" id="4062651at2759"/>
<dbReference type="GO" id="GO:0016301">
    <property type="term" value="F:kinase activity"/>
    <property type="evidence" value="ECO:0007669"/>
    <property type="project" value="UniProtKB-KW"/>
</dbReference>
<evidence type="ECO:0000313" key="2">
    <source>
        <dbReference type="Proteomes" id="UP001151529"/>
    </source>
</evidence>
<keyword evidence="1" id="KW-0418">Kinase</keyword>
<sequence length="125" mass="14083">MRALRLEFLKTTLRVKSQRVVLQKIPASDAEAAQNVSKAASRWRGFFQLIRSRSKKSLATLHPLGVLKLSMRRSNSMRENIISNLFANSDSSSFKSPRINFTLSELQAATNNFSQENLIGKGRLC</sequence>
<name>A0A9Q0NS04_SALVM</name>
<gene>
    <name evidence="1" type="ORF">OIU85_011065</name>
</gene>